<protein>
    <submittedName>
        <fullName evidence="1">Uncharacterized protein</fullName>
    </submittedName>
</protein>
<name>A0A2R6WKX5_MARPO</name>
<reference evidence="2" key="1">
    <citation type="journal article" date="2017" name="Cell">
        <title>Insights into land plant evolution garnered from the Marchantia polymorpha genome.</title>
        <authorList>
            <person name="Bowman J.L."/>
            <person name="Kohchi T."/>
            <person name="Yamato K.T."/>
            <person name="Jenkins J."/>
            <person name="Shu S."/>
            <person name="Ishizaki K."/>
            <person name="Yamaoka S."/>
            <person name="Nishihama R."/>
            <person name="Nakamura Y."/>
            <person name="Berger F."/>
            <person name="Adam C."/>
            <person name="Aki S.S."/>
            <person name="Althoff F."/>
            <person name="Araki T."/>
            <person name="Arteaga-Vazquez M.A."/>
            <person name="Balasubrmanian S."/>
            <person name="Barry K."/>
            <person name="Bauer D."/>
            <person name="Boehm C.R."/>
            <person name="Briginshaw L."/>
            <person name="Caballero-Perez J."/>
            <person name="Catarino B."/>
            <person name="Chen F."/>
            <person name="Chiyoda S."/>
            <person name="Chovatia M."/>
            <person name="Davies K.M."/>
            <person name="Delmans M."/>
            <person name="Demura T."/>
            <person name="Dierschke T."/>
            <person name="Dolan L."/>
            <person name="Dorantes-Acosta A.E."/>
            <person name="Eklund D.M."/>
            <person name="Florent S.N."/>
            <person name="Flores-Sandoval E."/>
            <person name="Fujiyama A."/>
            <person name="Fukuzawa H."/>
            <person name="Galik B."/>
            <person name="Grimanelli D."/>
            <person name="Grimwood J."/>
            <person name="Grossniklaus U."/>
            <person name="Hamada T."/>
            <person name="Haseloff J."/>
            <person name="Hetherington A.J."/>
            <person name="Higo A."/>
            <person name="Hirakawa Y."/>
            <person name="Hundley H.N."/>
            <person name="Ikeda Y."/>
            <person name="Inoue K."/>
            <person name="Inoue S.I."/>
            <person name="Ishida S."/>
            <person name="Jia Q."/>
            <person name="Kakita M."/>
            <person name="Kanazawa T."/>
            <person name="Kawai Y."/>
            <person name="Kawashima T."/>
            <person name="Kennedy M."/>
            <person name="Kinose K."/>
            <person name="Kinoshita T."/>
            <person name="Kohara Y."/>
            <person name="Koide E."/>
            <person name="Komatsu K."/>
            <person name="Kopischke S."/>
            <person name="Kubo M."/>
            <person name="Kyozuka J."/>
            <person name="Lagercrantz U."/>
            <person name="Lin S.S."/>
            <person name="Lindquist E."/>
            <person name="Lipzen A.M."/>
            <person name="Lu C.W."/>
            <person name="De Luna E."/>
            <person name="Martienssen R.A."/>
            <person name="Minamino N."/>
            <person name="Mizutani M."/>
            <person name="Mizutani M."/>
            <person name="Mochizuki N."/>
            <person name="Monte I."/>
            <person name="Mosher R."/>
            <person name="Nagasaki H."/>
            <person name="Nakagami H."/>
            <person name="Naramoto S."/>
            <person name="Nishitani K."/>
            <person name="Ohtani M."/>
            <person name="Okamoto T."/>
            <person name="Okumura M."/>
            <person name="Phillips J."/>
            <person name="Pollak B."/>
            <person name="Reinders A."/>
            <person name="Rovekamp M."/>
            <person name="Sano R."/>
            <person name="Sawa S."/>
            <person name="Schmid M.W."/>
            <person name="Shirakawa M."/>
            <person name="Solano R."/>
            <person name="Spunde A."/>
            <person name="Suetsugu N."/>
            <person name="Sugano S."/>
            <person name="Sugiyama A."/>
            <person name="Sun R."/>
            <person name="Suzuki Y."/>
            <person name="Takenaka M."/>
            <person name="Takezawa D."/>
            <person name="Tomogane H."/>
            <person name="Tsuzuki M."/>
            <person name="Ueda T."/>
            <person name="Umeda M."/>
            <person name="Ward J.M."/>
            <person name="Watanabe Y."/>
            <person name="Yazaki K."/>
            <person name="Yokoyama R."/>
            <person name="Yoshitake Y."/>
            <person name="Yotsui I."/>
            <person name="Zachgo S."/>
            <person name="Schmutz J."/>
        </authorList>
    </citation>
    <scope>NUCLEOTIDE SEQUENCE [LARGE SCALE GENOMIC DNA]</scope>
    <source>
        <strain evidence="2">Tak-1</strain>
    </source>
</reference>
<keyword evidence="2" id="KW-1185">Reference proteome</keyword>
<evidence type="ECO:0000313" key="2">
    <source>
        <dbReference type="Proteomes" id="UP000244005"/>
    </source>
</evidence>
<proteinExistence type="predicted"/>
<dbReference type="AlphaFoldDB" id="A0A2R6WKX5"/>
<sequence length="91" mass="10548">MHSLGRSWDRSGPSTIRDLYTKSSQKYTFFLRFGSSRTICLYIQSLAMEVLKMQDRIFFSRQFTGYGMQLDCQREMASSTAGANHTTMRKV</sequence>
<evidence type="ECO:0000313" key="1">
    <source>
        <dbReference type="EMBL" id="PTQ34509.1"/>
    </source>
</evidence>
<organism evidence="1 2">
    <name type="scientific">Marchantia polymorpha</name>
    <name type="common">Common liverwort</name>
    <name type="synonym">Marchantia aquatica</name>
    <dbReference type="NCBI Taxonomy" id="3197"/>
    <lineage>
        <taxon>Eukaryota</taxon>
        <taxon>Viridiplantae</taxon>
        <taxon>Streptophyta</taxon>
        <taxon>Embryophyta</taxon>
        <taxon>Marchantiophyta</taxon>
        <taxon>Marchantiopsida</taxon>
        <taxon>Marchantiidae</taxon>
        <taxon>Marchantiales</taxon>
        <taxon>Marchantiaceae</taxon>
        <taxon>Marchantia</taxon>
    </lineage>
</organism>
<dbReference type="EMBL" id="KZ772751">
    <property type="protein sequence ID" value="PTQ34509.1"/>
    <property type="molecule type" value="Genomic_DNA"/>
</dbReference>
<gene>
    <name evidence="1" type="ORF">MARPO_0079s0019</name>
</gene>
<dbReference type="Proteomes" id="UP000244005">
    <property type="component" value="Unassembled WGS sequence"/>
</dbReference>
<accession>A0A2R6WKX5</accession>